<dbReference type="EMBL" id="BJZQ01000002">
    <property type="protein sequence ID" value="GEO88537.1"/>
    <property type="molecule type" value="Genomic_DNA"/>
</dbReference>
<feature type="transmembrane region" description="Helical" evidence="1">
    <location>
        <begin position="192"/>
        <end position="212"/>
    </location>
</feature>
<dbReference type="Proteomes" id="UP000321769">
    <property type="component" value="Unassembled WGS sequence"/>
</dbReference>
<organism evidence="2 3">
    <name type="scientific">Aeromicrobium flavum</name>
    <dbReference type="NCBI Taxonomy" id="416568"/>
    <lineage>
        <taxon>Bacteria</taxon>
        <taxon>Bacillati</taxon>
        <taxon>Actinomycetota</taxon>
        <taxon>Actinomycetes</taxon>
        <taxon>Propionibacteriales</taxon>
        <taxon>Nocardioidaceae</taxon>
        <taxon>Aeromicrobium</taxon>
    </lineage>
</organism>
<sequence>MPGRVRHEVEAELRERIEDTVEAQGGRPEAEREALEILGDPLRIGVEYIGREPALLGPRMFFPWLRLTALLVVTVAPIVAAITMTVGAFEGDSVGAIIGGGVWTLLEMVVHLVFWTTLVFVVLDWTGISAPSDADTWSVDQLPDPRAGTGLGDLVAAGVFLPFFAALLVWQHVSPPFVEDGDRLAVLDPDLWSWYLPLVLVTLALELAHAVWVYRRGWTWPAAWANLGLTLLFAVPTIALLLDGSIVNPELVAHFDWDPAVVEQVLRGIAVGVGLVSAWEAFDGFRKAQAAG</sequence>
<proteinExistence type="predicted"/>
<comment type="caution">
    <text evidence="2">The sequence shown here is derived from an EMBL/GenBank/DDBJ whole genome shotgun (WGS) entry which is preliminary data.</text>
</comment>
<accession>A0A512HSX1</accession>
<keyword evidence="3" id="KW-1185">Reference proteome</keyword>
<gene>
    <name evidence="2" type="ORF">AFL01nite_08640</name>
</gene>
<feature type="transmembrane region" description="Helical" evidence="1">
    <location>
        <begin position="224"/>
        <end position="242"/>
    </location>
</feature>
<dbReference type="AlphaFoldDB" id="A0A512HSX1"/>
<feature type="transmembrane region" description="Helical" evidence="1">
    <location>
        <begin position="67"/>
        <end position="89"/>
    </location>
</feature>
<keyword evidence="1" id="KW-0472">Membrane</keyword>
<feature type="transmembrane region" description="Helical" evidence="1">
    <location>
        <begin position="109"/>
        <end position="130"/>
    </location>
</feature>
<reference evidence="2 3" key="1">
    <citation type="submission" date="2019-07" db="EMBL/GenBank/DDBJ databases">
        <title>Whole genome shotgun sequence of Aeromicrobium flavum NBRC 107625.</title>
        <authorList>
            <person name="Hosoyama A."/>
            <person name="Uohara A."/>
            <person name="Ohji S."/>
            <person name="Ichikawa N."/>
        </authorList>
    </citation>
    <scope>NUCLEOTIDE SEQUENCE [LARGE SCALE GENOMIC DNA]</scope>
    <source>
        <strain evidence="2 3">NBRC 107625</strain>
    </source>
</reference>
<protein>
    <submittedName>
        <fullName evidence="2">Uncharacterized protein</fullName>
    </submittedName>
</protein>
<keyword evidence="1" id="KW-1133">Transmembrane helix</keyword>
<evidence type="ECO:0000313" key="3">
    <source>
        <dbReference type="Proteomes" id="UP000321769"/>
    </source>
</evidence>
<evidence type="ECO:0000313" key="2">
    <source>
        <dbReference type="EMBL" id="GEO88537.1"/>
    </source>
</evidence>
<feature type="transmembrane region" description="Helical" evidence="1">
    <location>
        <begin position="151"/>
        <end position="172"/>
    </location>
</feature>
<evidence type="ECO:0000256" key="1">
    <source>
        <dbReference type="SAM" id="Phobius"/>
    </source>
</evidence>
<name>A0A512HSX1_9ACTN</name>
<keyword evidence="1" id="KW-0812">Transmembrane</keyword>